<name>A0ACC3T9L1_LIPKO</name>
<comment type="caution">
    <text evidence="1">The sequence shown here is derived from an EMBL/GenBank/DDBJ whole genome shotgun (WGS) entry which is preliminary data.</text>
</comment>
<dbReference type="Proteomes" id="UP001433508">
    <property type="component" value="Unassembled WGS sequence"/>
</dbReference>
<dbReference type="EMBL" id="MU971341">
    <property type="protein sequence ID" value="KAK9240134.1"/>
    <property type="molecule type" value="Genomic_DNA"/>
</dbReference>
<accession>A0ACC3T9L1</accession>
<evidence type="ECO:0000313" key="2">
    <source>
        <dbReference type="Proteomes" id="UP001433508"/>
    </source>
</evidence>
<proteinExistence type="predicted"/>
<keyword evidence="2" id="KW-1185">Reference proteome</keyword>
<protein>
    <submittedName>
        <fullName evidence="1">mRNA capping enzyme, catalytic domain-containing protein</fullName>
    </submittedName>
</protein>
<evidence type="ECO:0000313" key="1">
    <source>
        <dbReference type="EMBL" id="KAK9240134.1"/>
    </source>
</evidence>
<sequence>MPGSVPTIPGDKAPPQYAEGLRLEVARLLKRNSTSFPGAQPVSFLKRHIAENLEIEDYFVCEKSDGIRCLMYFTTVNGAEATYVIDRKNDFYYVQGLHFPLQGDIQKFHTDCLVDGELVIDDMGNGQERMKYLVFDSLVIDGKLLTERTLDKRLGYFRELVYKPYEALCKQYPDEVQYFPFLIEFKNMQVSYALPLLCNEIIPNLKHGTDGLIFTSRLMPYVFGTDEKILKWKPAEENSIDFRLTLHFPIFTDEKDQTDSYIDYDAQPTTILSVWCGDKTYKPYGELYLTSEEWDKLKALNEPLDERIVECVLDQERNAWRYLRFRDDKPTPNHISIVEKIVMSVKDGVTKQELLDANLRIRETWKRRNRQEEDARRATERQRDRERRMTDDGVGAAYSQQAGEKRKLGVEN</sequence>
<organism evidence="1 2">
    <name type="scientific">Lipomyces kononenkoae</name>
    <name type="common">Yeast</name>
    <dbReference type="NCBI Taxonomy" id="34357"/>
    <lineage>
        <taxon>Eukaryota</taxon>
        <taxon>Fungi</taxon>
        <taxon>Dikarya</taxon>
        <taxon>Ascomycota</taxon>
        <taxon>Saccharomycotina</taxon>
        <taxon>Lipomycetes</taxon>
        <taxon>Lipomycetales</taxon>
        <taxon>Lipomycetaceae</taxon>
        <taxon>Lipomyces</taxon>
    </lineage>
</organism>
<gene>
    <name evidence="1" type="ORF">V1525DRAFT_396069</name>
</gene>
<reference evidence="2" key="1">
    <citation type="journal article" date="2024" name="Front. Bioeng. Biotechnol.">
        <title>Genome-scale model development and genomic sequencing of the oleaginous clade Lipomyces.</title>
        <authorList>
            <person name="Czajka J.J."/>
            <person name="Han Y."/>
            <person name="Kim J."/>
            <person name="Mondo S.J."/>
            <person name="Hofstad B.A."/>
            <person name="Robles A."/>
            <person name="Haridas S."/>
            <person name="Riley R."/>
            <person name="LaButti K."/>
            <person name="Pangilinan J."/>
            <person name="Andreopoulos W."/>
            <person name="Lipzen A."/>
            <person name="Yan J."/>
            <person name="Wang M."/>
            <person name="Ng V."/>
            <person name="Grigoriev I.V."/>
            <person name="Spatafora J.W."/>
            <person name="Magnuson J.K."/>
            <person name="Baker S.E."/>
            <person name="Pomraning K.R."/>
        </authorList>
    </citation>
    <scope>NUCLEOTIDE SEQUENCE [LARGE SCALE GENOMIC DNA]</scope>
    <source>
        <strain evidence="2">CBS 7786</strain>
    </source>
</reference>